<evidence type="ECO:0000313" key="2">
    <source>
        <dbReference type="Proteomes" id="UP000887565"/>
    </source>
</evidence>
<organism evidence="2 3">
    <name type="scientific">Romanomermis culicivorax</name>
    <name type="common">Nematode worm</name>
    <dbReference type="NCBI Taxonomy" id="13658"/>
    <lineage>
        <taxon>Eukaryota</taxon>
        <taxon>Metazoa</taxon>
        <taxon>Ecdysozoa</taxon>
        <taxon>Nematoda</taxon>
        <taxon>Enoplea</taxon>
        <taxon>Dorylaimia</taxon>
        <taxon>Mermithida</taxon>
        <taxon>Mermithoidea</taxon>
        <taxon>Mermithidae</taxon>
        <taxon>Romanomermis</taxon>
    </lineage>
</organism>
<dbReference type="Proteomes" id="UP000887565">
    <property type="component" value="Unplaced"/>
</dbReference>
<feature type="compositionally biased region" description="Basic and acidic residues" evidence="1">
    <location>
        <begin position="21"/>
        <end position="33"/>
    </location>
</feature>
<sequence length="146" mass="16637">MGFERRKSALSDIDPDVQISSKDKTTQSQDKPDLKHLIHKMFKEPTQIPESPPSKRKPVLRMQMEQTNDASFKSSLHQTSDQQALNALNVDAKERSSKSRKSVTNTSGFYRLFRVKFSIVTSERSEYGKPCTMDLWSDSAGFTSIF</sequence>
<reference evidence="3" key="1">
    <citation type="submission" date="2022-11" db="UniProtKB">
        <authorList>
            <consortium name="WormBaseParasite"/>
        </authorList>
    </citation>
    <scope>IDENTIFICATION</scope>
</reference>
<dbReference type="WBParaSite" id="nRc.2.0.1.t37515-RA">
    <property type="protein sequence ID" value="nRc.2.0.1.t37515-RA"/>
    <property type="gene ID" value="nRc.2.0.1.g37515"/>
</dbReference>
<name>A0A915KGK5_ROMCU</name>
<accession>A0A915KGK5</accession>
<proteinExistence type="predicted"/>
<feature type="region of interest" description="Disordered" evidence="1">
    <location>
        <begin position="66"/>
        <end position="103"/>
    </location>
</feature>
<feature type="compositionally biased region" description="Polar residues" evidence="1">
    <location>
        <begin position="66"/>
        <end position="86"/>
    </location>
</feature>
<evidence type="ECO:0000313" key="3">
    <source>
        <dbReference type="WBParaSite" id="nRc.2.0.1.t37515-RA"/>
    </source>
</evidence>
<keyword evidence="2" id="KW-1185">Reference proteome</keyword>
<dbReference type="AlphaFoldDB" id="A0A915KGK5"/>
<protein>
    <submittedName>
        <fullName evidence="3">Uncharacterized protein</fullName>
    </submittedName>
</protein>
<feature type="region of interest" description="Disordered" evidence="1">
    <location>
        <begin position="1"/>
        <end position="33"/>
    </location>
</feature>
<evidence type="ECO:0000256" key="1">
    <source>
        <dbReference type="SAM" id="MobiDB-lite"/>
    </source>
</evidence>